<dbReference type="SUPFAM" id="SSF52540">
    <property type="entry name" value="P-loop containing nucleoside triphosphate hydrolases"/>
    <property type="match status" value="1"/>
</dbReference>
<dbReference type="Pfam" id="PF00437">
    <property type="entry name" value="T2SSE"/>
    <property type="match status" value="1"/>
</dbReference>
<gene>
    <name evidence="5" type="ORF">ACFQJ4_09125</name>
</gene>
<feature type="compositionally biased region" description="Basic and acidic residues" evidence="2">
    <location>
        <begin position="42"/>
        <end position="54"/>
    </location>
</feature>
<dbReference type="InterPro" id="IPR056570">
    <property type="entry name" value="PilB3-like_N"/>
</dbReference>
<accession>A0ABD5ZPU7</accession>
<evidence type="ECO:0000313" key="5">
    <source>
        <dbReference type="EMBL" id="MFC7235473.1"/>
    </source>
</evidence>
<dbReference type="PANTHER" id="PTHR30486:SF6">
    <property type="entry name" value="TYPE IV PILUS RETRACTATION ATPASE PILT"/>
    <property type="match status" value="1"/>
</dbReference>
<reference evidence="5 6" key="1">
    <citation type="journal article" date="2019" name="Int. J. Syst. Evol. Microbiol.">
        <title>The Global Catalogue of Microorganisms (GCM) 10K type strain sequencing project: providing services to taxonomists for standard genome sequencing and annotation.</title>
        <authorList>
            <consortium name="The Broad Institute Genomics Platform"/>
            <consortium name="The Broad Institute Genome Sequencing Center for Infectious Disease"/>
            <person name="Wu L."/>
            <person name="Ma J."/>
        </authorList>
    </citation>
    <scope>NUCLEOTIDE SEQUENCE [LARGE SCALE GENOMIC DNA]</scope>
    <source>
        <strain evidence="5 6">DT85</strain>
    </source>
</reference>
<organism evidence="5 6">
    <name type="scientific">Halosegnis marinus</name>
    <dbReference type="NCBI Taxonomy" id="3034023"/>
    <lineage>
        <taxon>Archaea</taxon>
        <taxon>Methanobacteriati</taxon>
        <taxon>Methanobacteriota</taxon>
        <taxon>Stenosarchaea group</taxon>
        <taxon>Halobacteria</taxon>
        <taxon>Halobacteriales</taxon>
        <taxon>Natronomonadaceae</taxon>
        <taxon>Halosegnis</taxon>
    </lineage>
</organism>
<feature type="compositionally biased region" description="Gly residues" evidence="2">
    <location>
        <begin position="1"/>
        <end position="10"/>
    </location>
</feature>
<proteinExistence type="inferred from homology"/>
<dbReference type="RefSeq" id="WP_276233604.1">
    <property type="nucleotide sequence ID" value="NZ_CP119802.1"/>
</dbReference>
<comment type="similarity">
    <text evidence="1">Belongs to the GSP E family.</text>
</comment>
<dbReference type="PANTHER" id="PTHR30486">
    <property type="entry name" value="TWITCHING MOTILITY PROTEIN PILT"/>
    <property type="match status" value="1"/>
</dbReference>
<dbReference type="Gene3D" id="3.30.450.380">
    <property type="match status" value="1"/>
</dbReference>
<evidence type="ECO:0000313" key="6">
    <source>
        <dbReference type="Proteomes" id="UP001596398"/>
    </source>
</evidence>
<comment type="caution">
    <text evidence="5">The sequence shown here is derived from an EMBL/GenBank/DDBJ whole genome shotgun (WGS) entry which is preliminary data.</text>
</comment>
<dbReference type="InterPro" id="IPR050921">
    <property type="entry name" value="T4SS_GSP_E_ATPase"/>
</dbReference>
<dbReference type="Proteomes" id="UP001596398">
    <property type="component" value="Unassembled WGS sequence"/>
</dbReference>
<dbReference type="Pfam" id="PF23990">
    <property type="entry name" value="PilB3_N"/>
    <property type="match status" value="1"/>
</dbReference>
<name>A0ABD5ZPU7_9EURY</name>
<feature type="compositionally biased region" description="Acidic residues" evidence="2">
    <location>
        <begin position="629"/>
        <end position="638"/>
    </location>
</feature>
<dbReference type="CDD" id="cd01130">
    <property type="entry name" value="VirB11-like_ATPase"/>
    <property type="match status" value="1"/>
</dbReference>
<feature type="region of interest" description="Disordered" evidence="2">
    <location>
        <begin position="604"/>
        <end position="675"/>
    </location>
</feature>
<dbReference type="Gene3D" id="3.40.50.300">
    <property type="entry name" value="P-loop containing nucleotide triphosphate hydrolases"/>
    <property type="match status" value="1"/>
</dbReference>
<protein>
    <submittedName>
        <fullName evidence="5">Type II/IV secretion system ATPase subunit</fullName>
    </submittedName>
</protein>
<evidence type="ECO:0000256" key="1">
    <source>
        <dbReference type="ARBA" id="ARBA00006611"/>
    </source>
</evidence>
<feature type="compositionally biased region" description="Low complexity" evidence="2">
    <location>
        <begin position="11"/>
        <end position="20"/>
    </location>
</feature>
<dbReference type="AlphaFoldDB" id="A0ABD5ZPU7"/>
<evidence type="ECO:0000256" key="2">
    <source>
        <dbReference type="SAM" id="MobiDB-lite"/>
    </source>
</evidence>
<dbReference type="InterPro" id="IPR001482">
    <property type="entry name" value="T2SS/T4SS_dom"/>
</dbReference>
<keyword evidence="6" id="KW-1185">Reference proteome</keyword>
<dbReference type="InterPro" id="IPR027417">
    <property type="entry name" value="P-loop_NTPase"/>
</dbReference>
<evidence type="ECO:0000259" key="3">
    <source>
        <dbReference type="Pfam" id="PF00437"/>
    </source>
</evidence>
<dbReference type="EMBL" id="JBHTAP010000001">
    <property type="protein sequence ID" value="MFC7235473.1"/>
    <property type="molecule type" value="Genomic_DNA"/>
</dbReference>
<feature type="region of interest" description="Disordered" evidence="2">
    <location>
        <begin position="1"/>
        <end position="71"/>
    </location>
</feature>
<sequence>MGVDDGGPSGDSGASEGSDGLSARLNERLSRTRATLSGLLGSERRPVEERRDMDAVESFTPPPLPDSVEGHRTRGEVLGDVVDHFESADLAFDRQPDAEAVRKRFFDFSYLADHEEVERYWVNEPYAYVTIVRDLRADELRYRVVEPYLSEFERYVLEELTKHLRNSLMYYDVADGSDRASLFERKAADLVREHTAAVTTLSLYKLLYYLRRDFVEYGRIDPIMHDEAVEDISCDGTDLPVFVYHREYRDLDTNVSFDGQELNSFVARMAQRAGKHISVSNPLVDASLPDGSRIQLSFGGDIATRGANFTIRQFSAVPDTPVDLINWDTFSLDQMAYLWLCIENNRSLVFAGGTGSGKTTSLNAVSFFIPKKSKVVSIEDTPEVKLPHENWIQSLTRESVTASGEGSVTMYQQLQTALRQRPEYILVGEIRTESEVALTFFQAMATGHTAYTTVHSESVTGVINRLENEPLSVPTQMIKELDIVSIQKQVMLDGERVRRNDSITEIVDGGGGTQDILVDTVFEWDAESDSHNDFVDSSVFDDIAEDRGWTDRRIREEFRDRREVLAYLVENDITWHEDVARVIHGFMKSPDRVLERVRDDTLDPTSLTLAPAPTHERAAPPDTAAPADPDGDGEELEDLVPAVREIDPLLDEDGEPFPDATAAVRERDDGDGGDP</sequence>
<evidence type="ECO:0000259" key="4">
    <source>
        <dbReference type="Pfam" id="PF23990"/>
    </source>
</evidence>
<dbReference type="GeneID" id="79267167"/>
<feature type="domain" description="PilB3-like N-terminal" evidence="4">
    <location>
        <begin position="103"/>
        <end position="147"/>
    </location>
</feature>
<feature type="domain" description="Bacterial type II secretion system protein E" evidence="3">
    <location>
        <begin position="266"/>
        <end position="488"/>
    </location>
</feature>
<feature type="compositionally biased region" description="Basic and acidic residues" evidence="2">
    <location>
        <begin position="664"/>
        <end position="675"/>
    </location>
</feature>